<dbReference type="RefSeq" id="WP_261756151.1">
    <property type="nucleotide sequence ID" value="NZ_CP104562.2"/>
</dbReference>
<keyword evidence="2" id="KW-1185">Reference proteome</keyword>
<dbReference type="Proteomes" id="UP001064933">
    <property type="component" value="Chromosome"/>
</dbReference>
<dbReference type="EMBL" id="CP104562">
    <property type="protein sequence ID" value="UXH76420.1"/>
    <property type="molecule type" value="Genomic_DNA"/>
</dbReference>
<evidence type="ECO:0000313" key="2">
    <source>
        <dbReference type="Proteomes" id="UP001064933"/>
    </source>
</evidence>
<gene>
    <name evidence="1" type="ORF">N4261_15280</name>
</gene>
<proteinExistence type="predicted"/>
<evidence type="ECO:0000313" key="1">
    <source>
        <dbReference type="EMBL" id="UXH76420.1"/>
    </source>
</evidence>
<sequence length="78" mass="8475">MSPTPISEITATLPNGEPLVITADERAALYFIPQAPGGMPVSEAMQQRLQDKGLATGIREDGRRWLTELGDRARLGKI</sequence>
<accession>A0ABY6AUG1</accession>
<name>A0ABY6AUG1_9BURK</name>
<organism evidence="1 2">
    <name type="scientific">Roseateles amylovorans</name>
    <dbReference type="NCBI Taxonomy" id="2978473"/>
    <lineage>
        <taxon>Bacteria</taxon>
        <taxon>Pseudomonadati</taxon>
        <taxon>Pseudomonadota</taxon>
        <taxon>Betaproteobacteria</taxon>
        <taxon>Burkholderiales</taxon>
        <taxon>Sphaerotilaceae</taxon>
        <taxon>Roseateles</taxon>
    </lineage>
</organism>
<reference evidence="1" key="1">
    <citation type="submission" date="2022-10" db="EMBL/GenBank/DDBJ databases">
        <title>Characterization and whole genome sequencing of a new Roseateles species, isolated from fresh water.</title>
        <authorList>
            <person name="Guliayeva D.Y."/>
            <person name="Akhremchuk A.E."/>
            <person name="Sikolenko M.A."/>
            <person name="Valentovich L.N."/>
            <person name="Sidarenka A.V."/>
        </authorList>
    </citation>
    <scope>NUCLEOTIDE SEQUENCE</scope>
    <source>
        <strain evidence="1">BIM B-1768</strain>
    </source>
</reference>
<protein>
    <submittedName>
        <fullName evidence="1">Uncharacterized protein</fullName>
    </submittedName>
</protein>